<accession>A0A1H0DKF5</accession>
<sequence length="248" mass="25858">MPDPSPSPVSLDELRRRVRRLEGALAPGRDVLPFGVEAIDERLPGGGLVLGALHEVAPGGARLADRTAATLFCAGIAARTRGSVLWCVARQDLFAPGLHQAGLAHGRVLFVEAGEDRALLACFEEGLRHGGLGAVVAEVARLPATASRRLQLAAERSGVLALALRPSPEEDAGLPTASLTRWRVASHASLPLAVPGLGSGRWRLELVRCRGGEPAAFEVEAVDGSGRLAVSAPLADRSAAPQVARQRA</sequence>
<dbReference type="STRING" id="1166073.SAMN05192530_101827"/>
<evidence type="ECO:0000313" key="2">
    <source>
        <dbReference type="Proteomes" id="UP000198793"/>
    </source>
</evidence>
<keyword evidence="2" id="KW-1185">Reference proteome</keyword>
<protein>
    <submittedName>
        <fullName evidence="1">Protein ImuA</fullName>
    </submittedName>
</protein>
<dbReference type="OrthoDB" id="7202530at2"/>
<dbReference type="SUPFAM" id="SSF52540">
    <property type="entry name" value="P-loop containing nucleoside triphosphate hydrolases"/>
    <property type="match status" value="1"/>
</dbReference>
<name>A0A1H0DKF5_9HYPH</name>
<dbReference type="AlphaFoldDB" id="A0A1H0DKF5"/>
<dbReference type="InterPro" id="IPR017026">
    <property type="entry name" value="ImuA"/>
</dbReference>
<organism evidence="1 2">
    <name type="scientific">Aureimonas jatrophae</name>
    <dbReference type="NCBI Taxonomy" id="1166073"/>
    <lineage>
        <taxon>Bacteria</taxon>
        <taxon>Pseudomonadati</taxon>
        <taxon>Pseudomonadota</taxon>
        <taxon>Alphaproteobacteria</taxon>
        <taxon>Hyphomicrobiales</taxon>
        <taxon>Aurantimonadaceae</taxon>
        <taxon>Aureimonas</taxon>
    </lineage>
</organism>
<evidence type="ECO:0000313" key="1">
    <source>
        <dbReference type="EMBL" id="SDN70496.1"/>
    </source>
</evidence>
<reference evidence="1 2" key="1">
    <citation type="submission" date="2016-10" db="EMBL/GenBank/DDBJ databases">
        <authorList>
            <person name="de Groot N.N."/>
        </authorList>
    </citation>
    <scope>NUCLEOTIDE SEQUENCE [LARGE SCALE GENOMIC DNA]</scope>
    <source>
        <strain evidence="2">L7-484,KACC 16230,DSM 25025</strain>
    </source>
</reference>
<dbReference type="PIRSF" id="PIRSF034285">
    <property type="entry name" value="UCP034285"/>
    <property type="match status" value="1"/>
</dbReference>
<dbReference type="RefSeq" id="WP_090669630.1">
    <property type="nucleotide sequence ID" value="NZ_FNIT01000001.1"/>
</dbReference>
<dbReference type="Proteomes" id="UP000198793">
    <property type="component" value="Unassembled WGS sequence"/>
</dbReference>
<dbReference type="InterPro" id="IPR027417">
    <property type="entry name" value="P-loop_NTPase"/>
</dbReference>
<gene>
    <name evidence="1" type="ORF">SAMN05192530_101827</name>
</gene>
<dbReference type="EMBL" id="FNIT01000001">
    <property type="protein sequence ID" value="SDN70496.1"/>
    <property type="molecule type" value="Genomic_DNA"/>
</dbReference>
<dbReference type="Gene3D" id="3.40.50.300">
    <property type="entry name" value="P-loop containing nucleotide triphosphate hydrolases"/>
    <property type="match status" value="1"/>
</dbReference>
<proteinExistence type="predicted"/>